<evidence type="ECO:0000256" key="3">
    <source>
        <dbReference type="ARBA" id="ARBA00022729"/>
    </source>
</evidence>
<comment type="subcellular location">
    <subcellularLocation>
        <location evidence="1">Cell membrane</location>
    </subcellularLocation>
</comment>
<keyword evidence="5 8" id="KW-0472">Membrane</keyword>
<dbReference type="InterPro" id="IPR007110">
    <property type="entry name" value="Ig-like_dom"/>
</dbReference>
<feature type="chain" id="PRO_5028303301" evidence="9">
    <location>
        <begin position="21"/>
        <end position="348"/>
    </location>
</feature>
<evidence type="ECO:0000256" key="5">
    <source>
        <dbReference type="ARBA" id="ARBA00023136"/>
    </source>
</evidence>
<dbReference type="InterPro" id="IPR013783">
    <property type="entry name" value="Ig-like_fold"/>
</dbReference>
<gene>
    <name evidence="12" type="primary">LOC114450749</name>
</gene>
<dbReference type="SMART" id="SM00409">
    <property type="entry name" value="IG"/>
    <property type="match status" value="2"/>
</dbReference>
<dbReference type="GO" id="GO:0009617">
    <property type="term" value="P:response to bacterium"/>
    <property type="evidence" value="ECO:0007669"/>
    <property type="project" value="TreeGrafter"/>
</dbReference>
<feature type="transmembrane region" description="Helical" evidence="8">
    <location>
        <begin position="262"/>
        <end position="286"/>
    </location>
</feature>
<protein>
    <submittedName>
        <fullName evidence="12">Uncharacterized protein LOC114450749</fullName>
    </submittedName>
</protein>
<evidence type="ECO:0000256" key="4">
    <source>
        <dbReference type="ARBA" id="ARBA00022859"/>
    </source>
</evidence>
<dbReference type="PANTHER" id="PTHR19433">
    <property type="entry name" value="T-CELL RECEPTOR ALPHA CHAIN V REGION-RELATED"/>
    <property type="match status" value="1"/>
</dbReference>
<keyword evidence="2" id="KW-1003">Cell membrane</keyword>
<evidence type="ECO:0000256" key="8">
    <source>
        <dbReference type="SAM" id="Phobius"/>
    </source>
</evidence>
<keyword evidence="4" id="KW-0391">Immunity</keyword>
<feature type="domain" description="Ig-like" evidence="10">
    <location>
        <begin position="44"/>
        <end position="122"/>
    </location>
</feature>
<dbReference type="OrthoDB" id="6370831at2759"/>
<dbReference type="RefSeq" id="XP_028284897.1">
    <property type="nucleotide sequence ID" value="XM_028429096.1"/>
</dbReference>
<dbReference type="SUPFAM" id="SSF48726">
    <property type="entry name" value="Immunoglobulin"/>
    <property type="match status" value="2"/>
</dbReference>
<reference evidence="12" key="1">
    <citation type="submission" date="2025-08" db="UniProtKB">
        <authorList>
            <consortium name="RefSeq"/>
        </authorList>
    </citation>
    <scope>IDENTIFICATION</scope>
</reference>
<evidence type="ECO:0000256" key="1">
    <source>
        <dbReference type="ARBA" id="ARBA00004236"/>
    </source>
</evidence>
<dbReference type="FunCoup" id="A0A6P7K8L6">
    <property type="interactions" value="93"/>
</dbReference>
<dbReference type="Pfam" id="PF07686">
    <property type="entry name" value="V-set"/>
    <property type="match status" value="2"/>
</dbReference>
<dbReference type="GO" id="GO:0005886">
    <property type="term" value="C:plasma membrane"/>
    <property type="evidence" value="ECO:0007669"/>
    <property type="project" value="UniProtKB-SubCell"/>
</dbReference>
<keyword evidence="8" id="KW-0812">Transmembrane</keyword>
<dbReference type="InParanoid" id="A0A6P7K8L6"/>
<dbReference type="GO" id="GO:0002376">
    <property type="term" value="P:immune system process"/>
    <property type="evidence" value="ECO:0007669"/>
    <property type="project" value="UniProtKB-KW"/>
</dbReference>
<dbReference type="InterPro" id="IPR003599">
    <property type="entry name" value="Ig_sub"/>
</dbReference>
<feature type="signal peptide" evidence="9">
    <location>
        <begin position="1"/>
        <end position="20"/>
    </location>
</feature>
<keyword evidence="7" id="KW-0325">Glycoprotein</keyword>
<evidence type="ECO:0000256" key="2">
    <source>
        <dbReference type="ARBA" id="ARBA00022475"/>
    </source>
</evidence>
<keyword evidence="8" id="KW-1133">Transmembrane helix</keyword>
<organism evidence="11 12">
    <name type="scientific">Parambassis ranga</name>
    <name type="common">Indian glassy fish</name>
    <dbReference type="NCBI Taxonomy" id="210632"/>
    <lineage>
        <taxon>Eukaryota</taxon>
        <taxon>Metazoa</taxon>
        <taxon>Chordata</taxon>
        <taxon>Craniata</taxon>
        <taxon>Vertebrata</taxon>
        <taxon>Euteleostomi</taxon>
        <taxon>Actinopterygii</taxon>
        <taxon>Neopterygii</taxon>
        <taxon>Teleostei</taxon>
        <taxon>Neoteleostei</taxon>
        <taxon>Acanthomorphata</taxon>
        <taxon>Ovalentaria</taxon>
        <taxon>Ambassidae</taxon>
        <taxon>Parambassis</taxon>
    </lineage>
</organism>
<dbReference type="GeneID" id="114450749"/>
<dbReference type="PROSITE" id="PS50835">
    <property type="entry name" value="IG_LIKE"/>
    <property type="match status" value="2"/>
</dbReference>
<dbReference type="InterPro" id="IPR036179">
    <property type="entry name" value="Ig-like_dom_sf"/>
</dbReference>
<accession>A0A6P7K8L6</accession>
<keyword evidence="11" id="KW-1185">Reference proteome</keyword>
<dbReference type="SMART" id="SM00406">
    <property type="entry name" value="IGv"/>
    <property type="match status" value="2"/>
</dbReference>
<evidence type="ECO:0000256" key="6">
    <source>
        <dbReference type="ARBA" id="ARBA00023157"/>
    </source>
</evidence>
<evidence type="ECO:0000256" key="7">
    <source>
        <dbReference type="ARBA" id="ARBA00023180"/>
    </source>
</evidence>
<keyword evidence="6" id="KW-1015">Disulfide bond</keyword>
<evidence type="ECO:0000256" key="9">
    <source>
        <dbReference type="SAM" id="SignalP"/>
    </source>
</evidence>
<dbReference type="Proteomes" id="UP000515145">
    <property type="component" value="Chromosome 18"/>
</dbReference>
<dbReference type="InterPro" id="IPR013106">
    <property type="entry name" value="Ig_V-set"/>
</dbReference>
<dbReference type="PANTHER" id="PTHR19433:SF127">
    <property type="entry name" value="NITR9"/>
    <property type="match status" value="1"/>
</dbReference>
<dbReference type="InterPro" id="IPR052051">
    <property type="entry name" value="TCR_complex_component"/>
</dbReference>
<feature type="domain" description="Ig-like" evidence="10">
    <location>
        <begin position="149"/>
        <end position="253"/>
    </location>
</feature>
<dbReference type="Gene3D" id="2.60.40.10">
    <property type="entry name" value="Immunoglobulins"/>
    <property type="match status" value="2"/>
</dbReference>
<proteinExistence type="predicted"/>
<sequence length="348" mass="39054">MMTSAQLVFCLMCLFLGKMAQKTNLRVSSFVQQVSGFIPANAEEDVTLQCFYHGDESAWLFWYMQALGERPRLISALYMLETRTTFYDEFNNNPRFTLDTENGSYHLTIKHLRISDSATYYCAQSFTFVLTFAEGVTVSVKDPRLNFKPSVSQSVSESIQPGGSVTLNCTVHTGTCDGEHSVYWVRQSEESRPGLIYTHGGRNDQCERKVDTQTHTCVYNLTMKNLNLSHAGTYYCAVASCGHIILGNRTTLNFKNKAKSLVLVYFLSGAWALTTLLAVSLAFSLYKIITSQSKEPLVQSSSPVATNQEDCQDADSLHYAALNVKLPNRSRRQRNTNQTECVYSGIKE</sequence>
<evidence type="ECO:0000259" key="10">
    <source>
        <dbReference type="PROSITE" id="PS50835"/>
    </source>
</evidence>
<dbReference type="AlphaFoldDB" id="A0A6P7K8L6"/>
<evidence type="ECO:0000313" key="11">
    <source>
        <dbReference type="Proteomes" id="UP000515145"/>
    </source>
</evidence>
<name>A0A6P7K8L6_9TELE</name>
<keyword evidence="3 9" id="KW-0732">Signal</keyword>
<evidence type="ECO:0000313" key="12">
    <source>
        <dbReference type="RefSeq" id="XP_028284897.1"/>
    </source>
</evidence>